<accession>A0A5D0RLD2</accession>
<organism evidence="2 3">
    <name type="scientific">Maritimibacter fusiformis</name>
    <dbReference type="NCBI Taxonomy" id="2603819"/>
    <lineage>
        <taxon>Bacteria</taxon>
        <taxon>Pseudomonadati</taxon>
        <taxon>Pseudomonadota</taxon>
        <taxon>Alphaproteobacteria</taxon>
        <taxon>Rhodobacterales</taxon>
        <taxon>Roseobacteraceae</taxon>
        <taxon>Maritimibacter</taxon>
    </lineage>
</organism>
<dbReference type="GO" id="GO:0005507">
    <property type="term" value="F:copper ion binding"/>
    <property type="evidence" value="ECO:0007669"/>
    <property type="project" value="TreeGrafter"/>
</dbReference>
<keyword evidence="3" id="KW-1185">Reference proteome</keyword>
<dbReference type="Pfam" id="PF03091">
    <property type="entry name" value="CutA1"/>
    <property type="match status" value="1"/>
</dbReference>
<gene>
    <name evidence="2" type="ORF">FVF75_09885</name>
</gene>
<comment type="caution">
    <text evidence="2">The sequence shown here is derived from an EMBL/GenBank/DDBJ whole genome shotgun (WGS) entry which is preliminary data.</text>
</comment>
<dbReference type="Proteomes" id="UP000322080">
    <property type="component" value="Unassembled WGS sequence"/>
</dbReference>
<name>A0A5D0RLD2_9RHOB</name>
<dbReference type="PANTHER" id="PTHR23419:SF8">
    <property type="entry name" value="FI09726P"/>
    <property type="match status" value="1"/>
</dbReference>
<evidence type="ECO:0000256" key="1">
    <source>
        <dbReference type="ARBA" id="ARBA00010169"/>
    </source>
</evidence>
<protein>
    <submittedName>
        <fullName evidence="2">Divalent-cation tolerance protein CutA</fullName>
    </submittedName>
</protein>
<dbReference type="Gene3D" id="3.30.70.120">
    <property type="match status" value="1"/>
</dbReference>
<comment type="similarity">
    <text evidence="1">Belongs to the CutA family.</text>
</comment>
<sequence>MMQSHNAVEAQITFPSEDLALAAADRLVGAGLIACGQIARIASVYTWQGRTERAEEWLLTAKTTRACLTALEADIRAHHPDEVPQITALAIVGGSADYLDWVETTCKAPD</sequence>
<evidence type="ECO:0000313" key="3">
    <source>
        <dbReference type="Proteomes" id="UP000322080"/>
    </source>
</evidence>
<reference evidence="2 3" key="1">
    <citation type="submission" date="2019-08" db="EMBL/GenBank/DDBJ databases">
        <title>Identification of a novel species of the genus Boseongicola.</title>
        <authorList>
            <person name="Zhang X.-Q."/>
        </authorList>
    </citation>
    <scope>NUCLEOTIDE SEQUENCE [LARGE SCALE GENOMIC DNA]</scope>
    <source>
        <strain evidence="2 3">HY14</strain>
    </source>
</reference>
<evidence type="ECO:0000313" key="2">
    <source>
        <dbReference type="EMBL" id="TYB81408.1"/>
    </source>
</evidence>
<dbReference type="SUPFAM" id="SSF54913">
    <property type="entry name" value="GlnB-like"/>
    <property type="match status" value="1"/>
</dbReference>
<dbReference type="PANTHER" id="PTHR23419">
    <property type="entry name" value="DIVALENT CATION TOLERANCE CUTA-RELATED"/>
    <property type="match status" value="1"/>
</dbReference>
<dbReference type="GO" id="GO:0010038">
    <property type="term" value="P:response to metal ion"/>
    <property type="evidence" value="ECO:0007669"/>
    <property type="project" value="InterPro"/>
</dbReference>
<proteinExistence type="inferred from homology"/>
<dbReference type="InterPro" id="IPR004323">
    <property type="entry name" value="Ion_tolerance_CutA"/>
</dbReference>
<dbReference type="InterPro" id="IPR011322">
    <property type="entry name" value="N-reg_PII-like_a/b"/>
</dbReference>
<dbReference type="EMBL" id="VSIY01000006">
    <property type="protein sequence ID" value="TYB81408.1"/>
    <property type="molecule type" value="Genomic_DNA"/>
</dbReference>
<dbReference type="InterPro" id="IPR015867">
    <property type="entry name" value="N-reg_PII/ATP_PRibTrfase_C"/>
</dbReference>
<dbReference type="AlphaFoldDB" id="A0A5D0RLD2"/>